<dbReference type="RefSeq" id="WP_188870067.1">
    <property type="nucleotide sequence ID" value="NZ_BMOO01000002.1"/>
</dbReference>
<feature type="compositionally biased region" description="Basic and acidic residues" evidence="1">
    <location>
        <begin position="1"/>
        <end position="41"/>
    </location>
</feature>
<protein>
    <submittedName>
        <fullName evidence="2">Uncharacterized protein</fullName>
    </submittedName>
</protein>
<reference evidence="2" key="1">
    <citation type="journal article" date="2014" name="Int. J. Syst. Evol. Microbiol.">
        <title>Complete genome sequence of Corynebacterium casei LMG S-19264T (=DSM 44701T), isolated from a smear-ripened cheese.</title>
        <authorList>
            <consortium name="US DOE Joint Genome Institute (JGI-PGF)"/>
            <person name="Walter F."/>
            <person name="Albersmeier A."/>
            <person name="Kalinowski J."/>
            <person name="Ruckert C."/>
        </authorList>
    </citation>
    <scope>NUCLEOTIDE SEQUENCE</scope>
    <source>
        <strain evidence="2">JCM 16108</strain>
    </source>
</reference>
<keyword evidence="4" id="KW-1185">Reference proteome</keyword>
<proteinExistence type="predicted"/>
<feature type="region of interest" description="Disordered" evidence="1">
    <location>
        <begin position="1"/>
        <end position="85"/>
    </location>
</feature>
<dbReference type="OrthoDB" id="385821at2157"/>
<evidence type="ECO:0000313" key="2">
    <source>
        <dbReference type="EMBL" id="GGM60051.1"/>
    </source>
</evidence>
<evidence type="ECO:0000313" key="3">
    <source>
        <dbReference type="EMBL" id="MBP1954827.1"/>
    </source>
</evidence>
<organism evidence="2 4">
    <name type="scientific">Halarchaeum rubridurum</name>
    <dbReference type="NCBI Taxonomy" id="489911"/>
    <lineage>
        <taxon>Archaea</taxon>
        <taxon>Methanobacteriati</taxon>
        <taxon>Methanobacteriota</taxon>
        <taxon>Stenosarchaea group</taxon>
        <taxon>Halobacteria</taxon>
        <taxon>Halobacteriales</taxon>
        <taxon>Halobacteriaceae</taxon>
    </lineage>
</organism>
<evidence type="ECO:0000313" key="4">
    <source>
        <dbReference type="Proteomes" id="UP000614609"/>
    </source>
</evidence>
<comment type="caution">
    <text evidence="2">The sequence shown here is derived from an EMBL/GenBank/DDBJ whole genome shotgun (WGS) entry which is preliminary data.</text>
</comment>
<dbReference type="Proteomes" id="UP000765891">
    <property type="component" value="Unassembled WGS sequence"/>
</dbReference>
<reference evidence="3" key="3">
    <citation type="submission" date="2021-03" db="EMBL/GenBank/DDBJ databases">
        <title>Genomic Encyclopedia of Type Strains, Phase IV (KMG-IV): sequencing the most valuable type-strain genomes for metagenomic binning, comparative biology and taxonomic classification.</title>
        <authorList>
            <person name="Goeker M."/>
        </authorList>
    </citation>
    <scope>NUCLEOTIDE SEQUENCE</scope>
    <source>
        <strain evidence="3">DSM 22443</strain>
    </source>
</reference>
<sequence length="85" mass="9143">MTETERERAGRRDDRGAAATRDVLRGTDADRDCDRDDRPVDEAALGGGDDARTGPTARCGAEPTPEAPEAHDAYYVTDPGDTEVH</sequence>
<evidence type="ECO:0000256" key="1">
    <source>
        <dbReference type="SAM" id="MobiDB-lite"/>
    </source>
</evidence>
<dbReference type="EMBL" id="BMOO01000002">
    <property type="protein sequence ID" value="GGM60051.1"/>
    <property type="molecule type" value="Genomic_DNA"/>
</dbReference>
<dbReference type="EMBL" id="JAGGKO010000002">
    <property type="protein sequence ID" value="MBP1954827.1"/>
    <property type="molecule type" value="Genomic_DNA"/>
</dbReference>
<dbReference type="AlphaFoldDB" id="A0A830FQ73"/>
<dbReference type="Proteomes" id="UP000614609">
    <property type="component" value="Unassembled WGS sequence"/>
</dbReference>
<accession>A0A830FQ73</accession>
<name>A0A830FQ73_9EURY</name>
<gene>
    <name evidence="2" type="ORF">GCM10009017_07770</name>
    <name evidence="3" type="ORF">J2752_001739</name>
</gene>
<reference evidence="2" key="2">
    <citation type="submission" date="2020-09" db="EMBL/GenBank/DDBJ databases">
        <authorList>
            <person name="Sun Q."/>
            <person name="Ohkuma M."/>
        </authorList>
    </citation>
    <scope>NUCLEOTIDE SEQUENCE</scope>
    <source>
        <strain evidence="2">JCM 16108</strain>
    </source>
</reference>